<feature type="compositionally biased region" description="Gly residues" evidence="1">
    <location>
        <begin position="172"/>
        <end position="181"/>
    </location>
</feature>
<evidence type="ECO:0000313" key="3">
    <source>
        <dbReference type="Proteomes" id="UP001314169"/>
    </source>
</evidence>
<evidence type="ECO:0000256" key="1">
    <source>
        <dbReference type="SAM" id="MobiDB-lite"/>
    </source>
</evidence>
<keyword evidence="3" id="KW-1185">Reference proteome</keyword>
<name>A0ABP0AEI3_PIPNA</name>
<protein>
    <submittedName>
        <fullName evidence="2">Uncharacterized protein</fullName>
    </submittedName>
</protein>
<dbReference type="Proteomes" id="UP001314169">
    <property type="component" value="Chromosome 9"/>
</dbReference>
<feature type="region of interest" description="Disordered" evidence="1">
    <location>
        <begin position="158"/>
        <end position="199"/>
    </location>
</feature>
<organism evidence="2 3">
    <name type="scientific">Pipistrellus nathusii</name>
    <name type="common">Nathusius' pipistrelle</name>
    <dbReference type="NCBI Taxonomy" id="59473"/>
    <lineage>
        <taxon>Eukaryota</taxon>
        <taxon>Metazoa</taxon>
        <taxon>Chordata</taxon>
        <taxon>Craniata</taxon>
        <taxon>Vertebrata</taxon>
        <taxon>Euteleostomi</taxon>
        <taxon>Mammalia</taxon>
        <taxon>Eutheria</taxon>
        <taxon>Laurasiatheria</taxon>
        <taxon>Chiroptera</taxon>
        <taxon>Yangochiroptera</taxon>
        <taxon>Vespertilionidae</taxon>
        <taxon>Pipistrellus</taxon>
    </lineage>
</organism>
<evidence type="ECO:0000313" key="2">
    <source>
        <dbReference type="EMBL" id="CAK6448909.1"/>
    </source>
</evidence>
<accession>A0ABP0AEI3</accession>
<gene>
    <name evidence="2" type="ORF">MPIPNATIZW_LOCUS17215</name>
</gene>
<reference evidence="2" key="1">
    <citation type="submission" date="2023-12" db="EMBL/GenBank/DDBJ databases">
        <authorList>
            <person name="Brown T."/>
        </authorList>
    </citation>
    <scope>NUCLEOTIDE SEQUENCE</scope>
</reference>
<sequence>MPAQVLVILGLKEASDGPTPSPLQTPPPASLALVVVCENGSKQVQVRTGREEMGQDLCGQEGGMRTAGELRVNIVCLKKQKHTYIYIKYRLTRNNNKSFPRNQQRAEVEQKQQRTFRKVTYLGEDLARRSDLSQGQSSGGAQCWLRMLRGGARSLLKRLRQAQKAGPRRSPGGEGGEGAPVGGDPIPGEAGLPQGQGLQQVEIVTLARGPSAPPTHN</sequence>
<dbReference type="EMBL" id="OY882866">
    <property type="protein sequence ID" value="CAK6448909.1"/>
    <property type="molecule type" value="Genomic_DNA"/>
</dbReference>
<proteinExistence type="predicted"/>